<dbReference type="SMART" id="SM00165">
    <property type="entry name" value="UBA"/>
    <property type="match status" value="1"/>
</dbReference>
<dbReference type="PANTHER" id="PTHR11216:SF162">
    <property type="entry name" value="UBA DOMAIN-CONTAINING PROTEIN 8"/>
    <property type="match status" value="1"/>
</dbReference>
<dbReference type="Pfam" id="PF12763">
    <property type="entry name" value="EH"/>
    <property type="match status" value="3"/>
</dbReference>
<dbReference type="Proteomes" id="UP000001744">
    <property type="component" value="Unassembled WGS sequence"/>
</dbReference>
<feature type="region of interest" description="Disordered" evidence="2">
    <location>
        <begin position="787"/>
        <end position="834"/>
    </location>
</feature>
<dbReference type="GO" id="GO:0016197">
    <property type="term" value="P:endosomal transport"/>
    <property type="evidence" value="ECO:0000318"/>
    <property type="project" value="GO_Central"/>
</dbReference>
<dbReference type="JaponicusDB" id="SJAG_03044">
    <property type="gene designation" value="ucp8"/>
</dbReference>
<dbReference type="GO" id="GO:0006897">
    <property type="term" value="P:endocytosis"/>
    <property type="evidence" value="ECO:0000318"/>
    <property type="project" value="GO_Central"/>
</dbReference>
<dbReference type="RefSeq" id="XP_002174212.1">
    <property type="nucleotide sequence ID" value="XM_002174176.1"/>
</dbReference>
<evidence type="ECO:0000259" key="5">
    <source>
        <dbReference type="PROSITE" id="PS50222"/>
    </source>
</evidence>
<dbReference type="InterPro" id="IPR015940">
    <property type="entry name" value="UBA"/>
</dbReference>
<evidence type="ECO:0000313" key="8">
    <source>
        <dbReference type="Proteomes" id="UP000001744"/>
    </source>
</evidence>
<dbReference type="OrthoDB" id="524326at2759"/>
<dbReference type="PANTHER" id="PTHR11216">
    <property type="entry name" value="EH DOMAIN"/>
    <property type="match status" value="1"/>
</dbReference>
<feature type="region of interest" description="Disordered" evidence="2">
    <location>
        <begin position="502"/>
        <end position="557"/>
    </location>
</feature>
<dbReference type="PROSITE" id="PS50030">
    <property type="entry name" value="UBA"/>
    <property type="match status" value="1"/>
</dbReference>
<feature type="domain" description="EF-hand" evidence="5">
    <location>
        <begin position="43"/>
        <end position="78"/>
    </location>
</feature>
<feature type="domain" description="EH" evidence="4">
    <location>
        <begin position="172"/>
        <end position="272"/>
    </location>
</feature>
<protein>
    <submittedName>
        <fullName evidence="6">UBA/EH/EF hand domain-containing protein Ucp8</fullName>
    </submittedName>
</protein>
<reference evidence="6 8" key="1">
    <citation type="journal article" date="2011" name="Science">
        <title>Comparative functional genomics of the fission yeasts.</title>
        <authorList>
            <person name="Rhind N."/>
            <person name="Chen Z."/>
            <person name="Yassour M."/>
            <person name="Thompson D.A."/>
            <person name="Haas B.J."/>
            <person name="Habib N."/>
            <person name="Wapinski I."/>
            <person name="Roy S."/>
            <person name="Lin M.F."/>
            <person name="Heiman D.I."/>
            <person name="Young S.K."/>
            <person name="Furuya K."/>
            <person name="Guo Y."/>
            <person name="Pidoux A."/>
            <person name="Chen H.M."/>
            <person name="Robbertse B."/>
            <person name="Goldberg J.M."/>
            <person name="Aoki K."/>
            <person name="Bayne E.H."/>
            <person name="Berlin A.M."/>
            <person name="Desjardins C.A."/>
            <person name="Dobbs E."/>
            <person name="Dukaj L."/>
            <person name="Fan L."/>
            <person name="FitzGerald M.G."/>
            <person name="French C."/>
            <person name="Gujja S."/>
            <person name="Hansen K."/>
            <person name="Keifenheim D."/>
            <person name="Levin J.Z."/>
            <person name="Mosher R.A."/>
            <person name="Mueller C.A."/>
            <person name="Pfiffner J."/>
            <person name="Priest M."/>
            <person name="Russ C."/>
            <person name="Smialowska A."/>
            <person name="Swoboda P."/>
            <person name="Sykes S.M."/>
            <person name="Vaughn M."/>
            <person name="Vengrova S."/>
            <person name="Yoder R."/>
            <person name="Zeng Q."/>
            <person name="Allshire R."/>
            <person name="Baulcombe D."/>
            <person name="Birren B.W."/>
            <person name="Brown W."/>
            <person name="Ekwall K."/>
            <person name="Kellis M."/>
            <person name="Leatherwood J."/>
            <person name="Levin H."/>
            <person name="Margalit H."/>
            <person name="Martienssen R."/>
            <person name="Nieduszynski C.A."/>
            <person name="Spatafora J.W."/>
            <person name="Friedman N."/>
            <person name="Dalgaard J.Z."/>
            <person name="Baumann P."/>
            <person name="Niki H."/>
            <person name="Regev A."/>
            <person name="Nusbaum C."/>
        </authorList>
    </citation>
    <scope>NUCLEOTIDE SEQUENCE [LARGE SCALE GENOMIC DNA]</scope>
    <source>
        <strain evidence="8">yFS275 / FY16936</strain>
    </source>
</reference>
<feature type="domain" description="EH" evidence="4">
    <location>
        <begin position="409"/>
        <end position="487"/>
    </location>
</feature>
<feature type="domain" description="EH" evidence="4">
    <location>
        <begin position="10"/>
        <end position="81"/>
    </location>
</feature>
<proteinExistence type="predicted"/>
<dbReference type="GeneID" id="7048960"/>
<dbReference type="CDD" id="cd14297">
    <property type="entry name" value="UBA2_spUBP14_like"/>
    <property type="match status" value="1"/>
</dbReference>
<dbReference type="SUPFAM" id="SSF47473">
    <property type="entry name" value="EF-hand"/>
    <property type="match status" value="3"/>
</dbReference>
<dbReference type="GO" id="GO:0005886">
    <property type="term" value="C:plasma membrane"/>
    <property type="evidence" value="ECO:0000318"/>
    <property type="project" value="GO_Central"/>
</dbReference>
<dbReference type="OMA" id="VPFFMAS"/>
<dbReference type="eggNOG" id="KOG0998">
    <property type="taxonomic scope" value="Eukaryota"/>
</dbReference>
<dbReference type="VEuPathDB" id="FungiDB:SJAG_03044"/>
<dbReference type="Gene3D" id="1.10.8.10">
    <property type="entry name" value="DNA helicase RuvA subunit, C-terminal domain"/>
    <property type="match status" value="1"/>
</dbReference>
<feature type="region of interest" description="Disordered" evidence="2">
    <location>
        <begin position="650"/>
        <end position="671"/>
    </location>
</feature>
<dbReference type="InterPro" id="IPR011992">
    <property type="entry name" value="EF-hand-dom_pair"/>
</dbReference>
<dbReference type="STRING" id="402676.B6K362"/>
<dbReference type="CDD" id="cd00052">
    <property type="entry name" value="EH"/>
    <property type="match status" value="3"/>
</dbReference>
<feature type="region of interest" description="Disordered" evidence="2">
    <location>
        <begin position="131"/>
        <end position="156"/>
    </location>
</feature>
<feature type="domain" description="UBA" evidence="3">
    <location>
        <begin position="829"/>
        <end position="869"/>
    </location>
</feature>
<keyword evidence="1" id="KW-0175">Coiled coil</keyword>
<dbReference type="PROSITE" id="PS50222">
    <property type="entry name" value="EF_HAND_2"/>
    <property type="match status" value="1"/>
</dbReference>
<accession>B6K362</accession>
<dbReference type="InterPro" id="IPR000261">
    <property type="entry name" value="EH_dom"/>
</dbReference>
<evidence type="ECO:0000313" key="7">
    <source>
        <dbReference type="JaponicusDB" id="SJAG_03044"/>
    </source>
</evidence>
<dbReference type="GO" id="GO:0005737">
    <property type="term" value="C:cytoplasm"/>
    <property type="evidence" value="ECO:0000318"/>
    <property type="project" value="GO_Central"/>
</dbReference>
<dbReference type="GO" id="GO:0030674">
    <property type="term" value="F:protein-macromolecule adaptor activity"/>
    <property type="evidence" value="ECO:0000318"/>
    <property type="project" value="GO_Central"/>
</dbReference>
<dbReference type="Gene3D" id="1.10.238.10">
    <property type="entry name" value="EF-hand"/>
    <property type="match status" value="3"/>
</dbReference>
<feature type="compositionally biased region" description="Polar residues" evidence="2">
    <location>
        <begin position="787"/>
        <end position="808"/>
    </location>
</feature>
<dbReference type="PROSITE" id="PS50031">
    <property type="entry name" value="EH"/>
    <property type="match status" value="3"/>
</dbReference>
<keyword evidence="8" id="KW-1185">Reference proteome</keyword>
<organism evidence="6 8">
    <name type="scientific">Schizosaccharomyces japonicus (strain yFS275 / FY16936)</name>
    <name type="common">Fission yeast</name>
    <dbReference type="NCBI Taxonomy" id="402676"/>
    <lineage>
        <taxon>Eukaryota</taxon>
        <taxon>Fungi</taxon>
        <taxon>Dikarya</taxon>
        <taxon>Ascomycota</taxon>
        <taxon>Taphrinomycotina</taxon>
        <taxon>Schizosaccharomycetes</taxon>
        <taxon>Schizosaccharomycetales</taxon>
        <taxon>Schizosaccharomycetaceae</taxon>
        <taxon>Schizosaccharomyces</taxon>
    </lineage>
</organism>
<dbReference type="InterPro" id="IPR009060">
    <property type="entry name" value="UBA-like_sf"/>
</dbReference>
<dbReference type="SMART" id="SM00027">
    <property type="entry name" value="EH"/>
    <property type="match status" value="3"/>
</dbReference>
<name>B6K362_SCHJY</name>
<dbReference type="SUPFAM" id="SSF46934">
    <property type="entry name" value="UBA-like"/>
    <property type="match status" value="1"/>
</dbReference>
<dbReference type="InterPro" id="IPR002048">
    <property type="entry name" value="EF_hand_dom"/>
</dbReference>
<dbReference type="AlphaFoldDB" id="B6K362"/>
<feature type="compositionally biased region" description="Low complexity" evidence="2">
    <location>
        <begin position="278"/>
        <end position="290"/>
    </location>
</feature>
<evidence type="ECO:0000259" key="4">
    <source>
        <dbReference type="PROSITE" id="PS50031"/>
    </source>
</evidence>
<feature type="region of interest" description="Disordered" evidence="2">
    <location>
        <begin position="277"/>
        <end position="301"/>
    </location>
</feature>
<evidence type="ECO:0000256" key="1">
    <source>
        <dbReference type="SAM" id="Coils"/>
    </source>
</evidence>
<evidence type="ECO:0000256" key="2">
    <source>
        <dbReference type="SAM" id="MobiDB-lite"/>
    </source>
</evidence>
<sequence length="870" mass="94673">MYALQLTPEEEQCFSSYFTQLTDTENNEVSGQTAGNFLVNFGVDHQQLAVIWDICDERHNGYLSRNEFAACMRLVSQAQNGIPQKSWDVYKGSLHVARTYVYLHGTTVYTSYNCFRNSFAYLLAGPVPHKQNVSKHTHSHSSNSSQRHSSHGTRRHSVVDMSIFTKLVTEEERIQYGTEFDEILKQHPEIVSIPGQDTLLPGTIARDVFTQTGLHVSVLAQIWNLADFTHRGSLNKAEFVLAKHLGALCKENNVKHLPKTIIPQVYASAAGAPETAHVSVSPPVSSSAPVEGPALGSSSSKIDKYMSAPKAVEVPDVPAAGSSVQASEVTITPAVIPEAATTAIPTSDLATAPVVASASTFEPIIAPPVEQTVHYDPETLPAETPAPYSSSSEEQDPVAELARRILANDRNNYNSLFDRIDKQRKGYITGEDSVPFFVASRLDADELAKIWDLVDVKDSGILDKNGFAVAMELIRLRLTGKTIPDTLEEVESQLITLQVAEPNQAPQPTEPSIAPEPVKPSIPIQPTHSYLDDLKALEPGSSSAPPDVQGTPTMDINGLAQPAIADDEKPLSEPAFADDNEATEAVEEQDHLSTDIQRLNLGAMDTSATEEPSSMTEYVTAAAMPEPTATEPENVPPTSSADVVVKEVDESHEEPAAVAAEEEDSDVSSSAFESIREEIQTTRDAMEASAHNHQVLEKRVHHRREQYRKLQEELTSLAAERDRLHQQVRRFLMEEQQLNSSIHATNVERESLKKEVNELRQKADATIGTAAASASAPVPAAVNTLRTSSSTSANTIPQTQAFSSSPAYRSSPLANGPSLPSRSTKSPATNNDENLSQLLDMGFDKTRCENALQATKGNVEQAINILLNCK</sequence>
<feature type="compositionally biased region" description="Polar residues" evidence="2">
    <location>
        <begin position="818"/>
        <end position="834"/>
    </location>
</feature>
<feature type="coiled-coil region" evidence="1">
    <location>
        <begin position="693"/>
        <end position="769"/>
    </location>
</feature>
<dbReference type="HOGENOM" id="CLU_341989_0_0_1"/>
<feature type="compositionally biased region" description="Polar residues" evidence="2">
    <location>
        <begin position="540"/>
        <end position="554"/>
    </location>
</feature>
<evidence type="ECO:0000259" key="3">
    <source>
        <dbReference type="PROSITE" id="PS50030"/>
    </source>
</evidence>
<dbReference type="GO" id="GO:0005509">
    <property type="term" value="F:calcium ion binding"/>
    <property type="evidence" value="ECO:0007669"/>
    <property type="project" value="InterPro"/>
</dbReference>
<evidence type="ECO:0000313" key="6">
    <source>
        <dbReference type="EMBL" id="EEB07919.1"/>
    </source>
</evidence>
<gene>
    <name evidence="7" type="primary">ucp8</name>
    <name evidence="6" type="ORF">SJAG_03044</name>
</gene>
<dbReference type="Pfam" id="PF00627">
    <property type="entry name" value="UBA"/>
    <property type="match status" value="1"/>
</dbReference>
<dbReference type="EMBL" id="KE651167">
    <property type="protein sequence ID" value="EEB07919.1"/>
    <property type="molecule type" value="Genomic_DNA"/>
</dbReference>